<evidence type="ECO:0000256" key="2">
    <source>
        <dbReference type="ARBA" id="ARBA00022679"/>
    </source>
</evidence>
<evidence type="ECO:0000259" key="3">
    <source>
        <dbReference type="Pfam" id="PF00534"/>
    </source>
</evidence>
<accession>A0A6A7KBN5</accession>
<evidence type="ECO:0000259" key="4">
    <source>
        <dbReference type="Pfam" id="PF13439"/>
    </source>
</evidence>
<dbReference type="SUPFAM" id="SSF53756">
    <property type="entry name" value="UDP-Glycosyltransferase/glycogen phosphorylase"/>
    <property type="match status" value="1"/>
</dbReference>
<evidence type="ECO:0000313" key="5">
    <source>
        <dbReference type="EMBL" id="MPW26969.1"/>
    </source>
</evidence>
<protein>
    <submittedName>
        <fullName evidence="5">Glycosyltransferase</fullName>
    </submittedName>
</protein>
<dbReference type="AlphaFoldDB" id="A0A6A7KBN5"/>
<dbReference type="Pfam" id="PF00534">
    <property type="entry name" value="Glycos_transf_1"/>
    <property type="match status" value="1"/>
</dbReference>
<evidence type="ECO:0000313" key="6">
    <source>
        <dbReference type="Proteomes" id="UP000440004"/>
    </source>
</evidence>
<keyword evidence="2 5" id="KW-0808">Transferase</keyword>
<sequence length="391" mass="45663">MIQIIKVLMVVQNNFVNDSRIIKEANSLGKNGYKVLVLALHEIGLKEIEKFEYFDVERVHLITRNKLSKLNVYAQSIKYIEFFNKCIRRAKIFQPDIVHCHDIYTLPIGEKIKKICKCKFIYDSHELWSDVSHRKSSYIYTSFKNNLEKKIVKKSDAVITVCNSIGNKLKEQYNLDQKIVIVRNIPLKRDLQQDNDIFRKKYNLDSEKKILLYQGGVQDGRGIEKIVRTMRYLDFKIILIILGNGSLIPDLKHLTKELKIENRVFFHDAVSQEILLDYTSSADLGIHLMENTCLNHYYALPNKIFEYIQANIPIVCSDFPEMKNIIINFKIGEVVDPTDESKIAKVINDVMLSQDKFEIYKTNCKNAKDILNWENEETILLELYRNISVSV</sequence>
<dbReference type="GO" id="GO:0016757">
    <property type="term" value="F:glycosyltransferase activity"/>
    <property type="evidence" value="ECO:0007669"/>
    <property type="project" value="UniProtKB-KW"/>
</dbReference>
<dbReference type="InterPro" id="IPR028098">
    <property type="entry name" value="Glyco_trans_4-like_N"/>
</dbReference>
<keyword evidence="6" id="KW-1185">Reference proteome</keyword>
<dbReference type="EMBL" id="WHNX01000034">
    <property type="protein sequence ID" value="MPW26969.1"/>
    <property type="molecule type" value="Genomic_DNA"/>
</dbReference>
<evidence type="ECO:0000256" key="1">
    <source>
        <dbReference type="ARBA" id="ARBA00022676"/>
    </source>
</evidence>
<name>A0A6A7KBN5_9FIRM</name>
<dbReference type="Proteomes" id="UP000440004">
    <property type="component" value="Unassembled WGS sequence"/>
</dbReference>
<proteinExistence type="predicted"/>
<dbReference type="InterPro" id="IPR001296">
    <property type="entry name" value="Glyco_trans_1"/>
</dbReference>
<dbReference type="PANTHER" id="PTHR12526">
    <property type="entry name" value="GLYCOSYLTRANSFERASE"/>
    <property type="match status" value="1"/>
</dbReference>
<comment type="caution">
    <text evidence="5">The sequence shown here is derived from an EMBL/GenBank/DDBJ whole genome shotgun (WGS) entry which is preliminary data.</text>
</comment>
<feature type="domain" description="Glycosyl transferase family 1" evidence="3">
    <location>
        <begin position="195"/>
        <end position="363"/>
    </location>
</feature>
<dbReference type="Gene3D" id="3.40.50.2000">
    <property type="entry name" value="Glycogen Phosphorylase B"/>
    <property type="match status" value="2"/>
</dbReference>
<dbReference type="RefSeq" id="WP_152806248.1">
    <property type="nucleotide sequence ID" value="NZ_WHNX01000034.1"/>
</dbReference>
<dbReference type="PANTHER" id="PTHR12526:SF629">
    <property type="entry name" value="TEICHURONIC ACID BIOSYNTHESIS GLYCOSYLTRANSFERASE TUAH-RELATED"/>
    <property type="match status" value="1"/>
</dbReference>
<dbReference type="Pfam" id="PF13439">
    <property type="entry name" value="Glyco_transf_4"/>
    <property type="match status" value="1"/>
</dbReference>
<reference evidence="5 6" key="1">
    <citation type="submission" date="2019-10" db="EMBL/GenBank/DDBJ databases">
        <title>Alkalibaculum tamaniensis sp.nov., a new alkaliphilic acetogen, isolated on methoxylated aromatics from a mud volcano.</title>
        <authorList>
            <person name="Khomyakova M.A."/>
            <person name="Merkel A.Y."/>
            <person name="Bonch-Osmolovskaya E.A."/>
            <person name="Slobodkin A.I."/>
        </authorList>
    </citation>
    <scope>NUCLEOTIDE SEQUENCE [LARGE SCALE GENOMIC DNA]</scope>
    <source>
        <strain evidence="5 6">M08DMB</strain>
    </source>
</reference>
<organism evidence="5 6">
    <name type="scientific">Alkalibaculum sporogenes</name>
    <dbReference type="NCBI Taxonomy" id="2655001"/>
    <lineage>
        <taxon>Bacteria</taxon>
        <taxon>Bacillati</taxon>
        <taxon>Bacillota</taxon>
        <taxon>Clostridia</taxon>
        <taxon>Eubacteriales</taxon>
        <taxon>Eubacteriaceae</taxon>
        <taxon>Alkalibaculum</taxon>
    </lineage>
</organism>
<feature type="domain" description="Glycosyltransferase subfamily 4-like N-terminal" evidence="4">
    <location>
        <begin position="25"/>
        <end position="184"/>
    </location>
</feature>
<keyword evidence="1" id="KW-0328">Glycosyltransferase</keyword>
<gene>
    <name evidence="5" type="ORF">GC105_14385</name>
</gene>